<evidence type="ECO:0000313" key="2">
    <source>
        <dbReference type="Proteomes" id="UP001149411"/>
    </source>
</evidence>
<comment type="caution">
    <text evidence="1">The sequence shown here is derived from an EMBL/GenBank/DDBJ whole genome shotgun (WGS) entry which is preliminary data.</text>
</comment>
<dbReference type="EMBL" id="RKLV01000002">
    <property type="protein sequence ID" value="MCX2818112.1"/>
    <property type="molecule type" value="Genomic_DNA"/>
</dbReference>
<sequence>MVFLTDDLEAREQAKELGVEVHGSVGVIVAGFSEDEVDLEKATSKIRALSDETDMFISDAVVDQGIRMLEELAE</sequence>
<dbReference type="Proteomes" id="UP001149411">
    <property type="component" value="Unassembled WGS sequence"/>
</dbReference>
<dbReference type="Pfam" id="PF11848">
    <property type="entry name" value="DUF3368"/>
    <property type="match status" value="1"/>
</dbReference>
<reference evidence="1" key="1">
    <citation type="submission" date="2022-09" db="EMBL/GenBank/DDBJ databases">
        <title>Haloadaptaus new haloarchaeum isolated from saline soil.</title>
        <authorList>
            <person name="Duran-Viseras A."/>
            <person name="Sanchez-Porro C."/>
            <person name="Ventosa A."/>
        </authorList>
    </citation>
    <scope>NUCLEOTIDE SEQUENCE</scope>
    <source>
        <strain evidence="1">F3-133</strain>
    </source>
</reference>
<organism evidence="1 2">
    <name type="scientific">Halorutilus salinus</name>
    <dbReference type="NCBI Taxonomy" id="2487751"/>
    <lineage>
        <taxon>Archaea</taxon>
        <taxon>Methanobacteriati</taxon>
        <taxon>Methanobacteriota</taxon>
        <taxon>Stenosarchaea group</taxon>
        <taxon>Halobacteria</taxon>
        <taxon>Halorutilales</taxon>
        <taxon>Halorutilaceae</taxon>
        <taxon>Halorutilus</taxon>
    </lineage>
</organism>
<gene>
    <name evidence="1" type="ORF">EGH25_01920</name>
</gene>
<protein>
    <submittedName>
        <fullName evidence="1">Uncharacterized protein</fullName>
    </submittedName>
</protein>
<accession>A0A9Q4C1A6</accession>
<keyword evidence="2" id="KW-1185">Reference proteome</keyword>
<proteinExistence type="predicted"/>
<evidence type="ECO:0000313" key="1">
    <source>
        <dbReference type="EMBL" id="MCX2818112.1"/>
    </source>
</evidence>
<name>A0A9Q4C1A6_9EURY</name>
<dbReference type="AlphaFoldDB" id="A0A9Q4C1A6"/>
<dbReference type="RefSeq" id="WP_266085780.1">
    <property type="nucleotide sequence ID" value="NZ_RKLV01000002.1"/>
</dbReference>
<dbReference type="InterPro" id="IPR021799">
    <property type="entry name" value="PIN-like_prokaryotic"/>
</dbReference>